<evidence type="ECO:0000256" key="7">
    <source>
        <dbReference type="ARBA" id="ARBA00022679"/>
    </source>
</evidence>
<dbReference type="InterPro" id="IPR036393">
    <property type="entry name" value="AceGlu_kinase-like_sf"/>
</dbReference>
<dbReference type="InterPro" id="IPR001057">
    <property type="entry name" value="Glu/AcGlu_kinase"/>
</dbReference>
<evidence type="ECO:0000256" key="2">
    <source>
        <dbReference type="ARBA" id="ARBA00005185"/>
    </source>
</evidence>
<evidence type="ECO:0000256" key="17">
    <source>
        <dbReference type="PIRNR" id="PIRNR036429"/>
    </source>
</evidence>
<evidence type="ECO:0000256" key="15">
    <source>
        <dbReference type="ARBA" id="ARBA00049141"/>
    </source>
</evidence>
<protein>
    <recommendedName>
        <fullName evidence="17">Delta-1-pyrroline-5-carboxylate synthase</fullName>
    </recommendedName>
    <domain>
        <recommendedName>
            <fullName evidence="17">Glutamate 5-kinase</fullName>
            <shortName evidence="17">GK</shortName>
            <ecNumber evidence="17">2.7.2.11</ecNumber>
        </recommendedName>
        <alternativeName>
            <fullName evidence="17">Gamma-glutamyl kinase</fullName>
        </alternativeName>
    </domain>
    <domain>
        <recommendedName>
            <fullName evidence="17">Gamma-glutamyl phosphate reductase</fullName>
            <shortName evidence="17">GPR</shortName>
            <ecNumber evidence="17">1.2.1.41</ecNumber>
        </recommendedName>
        <alternativeName>
            <fullName evidence="17">Glutamate-5-semialdehyde dehydrogenase</fullName>
        </alternativeName>
        <alternativeName>
            <fullName evidence="17">Glutamyl-gamma-semialdehyde dehydrogenase</fullName>
        </alternativeName>
    </domain>
</protein>
<comment type="pathway">
    <text evidence="2 17">Amino-acid biosynthesis; L-proline biosynthesis; L-glutamate 5-semialdehyde from L-glutamate: step 1/2.</text>
</comment>
<dbReference type="FunFam" id="3.40.605.10:FF:000062">
    <property type="entry name" value="Delta-1-pyrroline-5-carboxylate synthase"/>
    <property type="match status" value="1"/>
</dbReference>
<evidence type="ECO:0000256" key="12">
    <source>
        <dbReference type="ARBA" id="ARBA00023002"/>
    </source>
</evidence>
<dbReference type="FunFam" id="3.40.309.10:FF:000015">
    <property type="entry name" value="Delta-1-pyrroline-5-carboxylate synthase"/>
    <property type="match status" value="1"/>
</dbReference>
<keyword evidence="20" id="KW-1185">Reference proteome</keyword>
<dbReference type="HAMAP" id="MF_00456">
    <property type="entry name" value="ProB"/>
    <property type="match status" value="1"/>
</dbReference>
<dbReference type="HAMAP" id="MF_00412">
    <property type="entry name" value="ProA"/>
    <property type="match status" value="1"/>
</dbReference>
<evidence type="ECO:0000256" key="13">
    <source>
        <dbReference type="ARBA" id="ARBA00023268"/>
    </source>
</evidence>
<dbReference type="PROSITE" id="PS01223">
    <property type="entry name" value="PROA"/>
    <property type="match status" value="1"/>
</dbReference>
<comment type="catalytic activity">
    <reaction evidence="15 17">
        <text>L-glutamate + ATP = L-glutamyl 5-phosphate + ADP</text>
        <dbReference type="Rhea" id="RHEA:14877"/>
        <dbReference type="ChEBI" id="CHEBI:29985"/>
        <dbReference type="ChEBI" id="CHEBI:30616"/>
        <dbReference type="ChEBI" id="CHEBI:58274"/>
        <dbReference type="ChEBI" id="CHEBI:456216"/>
        <dbReference type="EC" id="2.7.2.11"/>
    </reaction>
</comment>
<proteinExistence type="inferred from homology"/>
<evidence type="ECO:0000313" key="19">
    <source>
        <dbReference type="EMBL" id="WOL04682.1"/>
    </source>
</evidence>
<dbReference type="GO" id="GO:0004350">
    <property type="term" value="F:glutamate-5-semialdehyde dehydrogenase activity"/>
    <property type="evidence" value="ECO:0007669"/>
    <property type="project" value="UniProtKB-UniRule"/>
</dbReference>
<dbReference type="NCBIfam" id="TIGR01092">
    <property type="entry name" value="P5CS"/>
    <property type="match status" value="1"/>
</dbReference>
<dbReference type="EC" id="2.7.2.11" evidence="17"/>
<evidence type="ECO:0000256" key="8">
    <source>
        <dbReference type="ARBA" id="ARBA00022741"/>
    </source>
</evidence>
<name>A0AAQ3KDY5_9LILI</name>
<dbReference type="InterPro" id="IPR016162">
    <property type="entry name" value="Ald_DH_N"/>
</dbReference>
<keyword evidence="11 17" id="KW-0521">NADP</keyword>
<evidence type="ECO:0000256" key="14">
    <source>
        <dbReference type="ARBA" id="ARBA00049024"/>
    </source>
</evidence>
<dbReference type="InterPro" id="IPR019797">
    <property type="entry name" value="Glutamate_5-kinase_CS"/>
</dbReference>
<dbReference type="SUPFAM" id="SSF53720">
    <property type="entry name" value="ALDH-like"/>
    <property type="match status" value="1"/>
</dbReference>
<dbReference type="Gene3D" id="3.40.309.10">
    <property type="entry name" value="Aldehyde Dehydrogenase, Chain A, domain 2"/>
    <property type="match status" value="1"/>
</dbReference>
<evidence type="ECO:0000256" key="1">
    <source>
        <dbReference type="ARBA" id="ARBA00004985"/>
    </source>
</evidence>
<dbReference type="PIRSF" id="PIRSF036429">
    <property type="entry name" value="P5C_syn"/>
    <property type="match status" value="1"/>
</dbReference>
<dbReference type="InterPro" id="IPR020593">
    <property type="entry name" value="G-glutamylP_reductase_CS"/>
</dbReference>
<keyword evidence="12 17" id="KW-0560">Oxidoreductase</keyword>
<feature type="domain" description="Aspartate/glutamate/uridylate kinase" evidence="18">
    <location>
        <begin position="12"/>
        <end position="258"/>
    </location>
</feature>
<comment type="similarity">
    <text evidence="4 17">In the N-terminal section; belongs to the glutamate 5-kinase family.</text>
</comment>
<dbReference type="GO" id="GO:0008652">
    <property type="term" value="P:amino acid biosynthetic process"/>
    <property type="evidence" value="ECO:0007669"/>
    <property type="project" value="UniProtKB-KW"/>
</dbReference>
<evidence type="ECO:0000256" key="10">
    <source>
        <dbReference type="ARBA" id="ARBA00022840"/>
    </source>
</evidence>
<keyword evidence="9 17" id="KW-0418">Kinase</keyword>
<dbReference type="InterPro" id="IPR005766">
    <property type="entry name" value="P5_carboxy_syn"/>
</dbReference>
<dbReference type="AlphaFoldDB" id="A0AAQ3KDY5"/>
<dbReference type="InterPro" id="IPR005715">
    <property type="entry name" value="Glu_5kinase/COase_Synthase"/>
</dbReference>
<comment type="similarity">
    <text evidence="3 17">In the C-terminal section; belongs to the gamma-glutamyl phosphate reductase family.</text>
</comment>
<organism evidence="19 20">
    <name type="scientific">Canna indica</name>
    <name type="common">Indian-shot</name>
    <dbReference type="NCBI Taxonomy" id="4628"/>
    <lineage>
        <taxon>Eukaryota</taxon>
        <taxon>Viridiplantae</taxon>
        <taxon>Streptophyta</taxon>
        <taxon>Embryophyta</taxon>
        <taxon>Tracheophyta</taxon>
        <taxon>Spermatophyta</taxon>
        <taxon>Magnoliopsida</taxon>
        <taxon>Liliopsida</taxon>
        <taxon>Zingiberales</taxon>
        <taxon>Cannaceae</taxon>
        <taxon>Canna</taxon>
    </lineage>
</organism>
<evidence type="ECO:0000256" key="5">
    <source>
        <dbReference type="ARBA" id="ARBA00022605"/>
    </source>
</evidence>
<dbReference type="SUPFAM" id="SSF53633">
    <property type="entry name" value="Carbamate kinase-like"/>
    <property type="match status" value="1"/>
</dbReference>
<dbReference type="PRINTS" id="PR00474">
    <property type="entry name" value="GLU5KINASE"/>
</dbReference>
<dbReference type="EMBL" id="CP136893">
    <property type="protein sequence ID" value="WOL04682.1"/>
    <property type="molecule type" value="Genomic_DNA"/>
</dbReference>
<comment type="function">
    <text evidence="16">P5CS plays a key role in proline biosynthesis, leading to osmoregulation in plants. Involved in abiotic stress tolerance.</text>
</comment>
<dbReference type="EC" id="1.2.1.41" evidence="17"/>
<dbReference type="Pfam" id="PF00696">
    <property type="entry name" value="AA_kinase"/>
    <property type="match status" value="1"/>
</dbReference>
<keyword evidence="7 17" id="KW-0808">Transferase</keyword>
<dbReference type="FunFam" id="3.40.1160.10:FF:000013">
    <property type="entry name" value="Delta-1-pyrroline-5-carboxylate synthase"/>
    <property type="match status" value="1"/>
</dbReference>
<keyword evidence="13" id="KW-0511">Multifunctional enzyme</keyword>
<evidence type="ECO:0000259" key="18">
    <source>
        <dbReference type="Pfam" id="PF00696"/>
    </source>
</evidence>
<keyword evidence="8 17" id="KW-0547">Nucleotide-binding</keyword>
<reference evidence="19 20" key="1">
    <citation type="submission" date="2023-10" db="EMBL/GenBank/DDBJ databases">
        <title>Chromosome-scale genome assembly provides insights into flower coloration mechanisms of Canna indica.</title>
        <authorList>
            <person name="Li C."/>
        </authorList>
    </citation>
    <scope>NUCLEOTIDE SEQUENCE [LARGE SCALE GENOMIC DNA]</scope>
    <source>
        <tissue evidence="19">Flower</tissue>
    </source>
</reference>
<sequence>MDPSRSFIKDVKRLIIKVGTAVVTRSSDGRLALGRLGALCEQVKELNTRGFEVILVTSGAVGVGRQRLRYRKLVNSSFADLQKPQVELDGKACAAVGQSGLMALYDCLFSQLDVTSSQLIVTDSDFKDPDFRMQLCQTVNTLLALTVIPVFNENDAISTRRAPYEDSSGIFWDNDSLAALLALELKADLLILLSDVEGLYSGPPDEPNSKLIHTYVKEKHQGEITFGDKSRVGRGGMTAKVKAAVYAAYAGTPVVITSGFTTDSILKVLQGERVGTLFHQDAINWALPKLDGARDMAVSARECSRRLQTLSSEARKKILMDIADALEANEALIRAENEVDVVAAQQAGYEKSLISRLTLKPGKISSLANSIRVLADMEDPIGRVLKRTELADGLILEKTSSPLGIILIVFESRPDALVQIASLAIKSGNGLLLKGGKEAMRSNAILHKVITGAIPDFVGEKLIGLVTSREAIPDLLKLDDVIDLVIPRGSNKLVSQIKQSTKIPVLGHSDGICHVYVDKSADMEMAKRIVLDAKIDYPAACNAMETLLIHKDLLKSEKLNDLMIELKSEGVQLFGGATACDEFGFPEVSSFHHEYNSLACAVEVVDDVHAAIDHIHRYGSAHTDCIITEDLAVAEIFLGQVDSAAVFHNASTRFCDGARFGLGAEVGISTSRIHARGPVGVEGLLTTRWILRGSGQVVEGDKGIVYTHRSLPVVRFKKPLSKF</sequence>
<dbReference type="InterPro" id="IPR000965">
    <property type="entry name" value="GPR_dom"/>
</dbReference>
<dbReference type="Gene3D" id="3.40.605.10">
    <property type="entry name" value="Aldehyde Dehydrogenase, Chain A, domain 1"/>
    <property type="match status" value="1"/>
</dbReference>
<evidence type="ECO:0000256" key="9">
    <source>
        <dbReference type="ARBA" id="ARBA00022777"/>
    </source>
</evidence>
<evidence type="ECO:0000256" key="6">
    <source>
        <dbReference type="ARBA" id="ARBA00022650"/>
    </source>
</evidence>
<evidence type="ECO:0000256" key="11">
    <source>
        <dbReference type="ARBA" id="ARBA00022857"/>
    </source>
</evidence>
<gene>
    <name evidence="19" type="ORF">Cni_G13404</name>
</gene>
<keyword evidence="6 17" id="KW-0641">Proline biosynthesis</keyword>
<evidence type="ECO:0000313" key="20">
    <source>
        <dbReference type="Proteomes" id="UP001327560"/>
    </source>
</evidence>
<dbReference type="InterPro" id="IPR016161">
    <property type="entry name" value="Ald_DH/histidinol_DH"/>
</dbReference>
<dbReference type="GO" id="GO:0005737">
    <property type="term" value="C:cytoplasm"/>
    <property type="evidence" value="ECO:0007669"/>
    <property type="project" value="UniProtKB-UniRule"/>
</dbReference>
<dbReference type="GO" id="GO:0004349">
    <property type="term" value="F:glutamate 5-kinase activity"/>
    <property type="evidence" value="ECO:0007669"/>
    <property type="project" value="UniProtKB-UniRule"/>
</dbReference>
<evidence type="ECO:0000256" key="3">
    <source>
        <dbReference type="ARBA" id="ARBA00006300"/>
    </source>
</evidence>
<evidence type="ECO:0000256" key="16">
    <source>
        <dbReference type="ARBA" id="ARBA00058494"/>
    </source>
</evidence>
<dbReference type="Gene3D" id="3.40.1160.10">
    <property type="entry name" value="Acetylglutamate kinase-like"/>
    <property type="match status" value="1"/>
</dbReference>
<dbReference type="InterPro" id="IPR016163">
    <property type="entry name" value="Ald_DH_C"/>
</dbReference>
<dbReference type="Proteomes" id="UP001327560">
    <property type="component" value="Chromosome 4"/>
</dbReference>
<dbReference type="PANTHER" id="PTHR11063:SF8">
    <property type="entry name" value="DELTA-1-PYRROLINE-5-CARBOXYLATE SYNTHASE"/>
    <property type="match status" value="1"/>
</dbReference>
<dbReference type="NCBIfam" id="TIGR00407">
    <property type="entry name" value="proA"/>
    <property type="match status" value="1"/>
</dbReference>
<dbReference type="NCBIfam" id="TIGR01027">
    <property type="entry name" value="proB"/>
    <property type="match status" value="1"/>
</dbReference>
<keyword evidence="10 17" id="KW-0067">ATP-binding</keyword>
<dbReference type="GO" id="GO:0005524">
    <property type="term" value="F:ATP binding"/>
    <property type="evidence" value="ECO:0007669"/>
    <property type="project" value="UniProtKB-UniRule"/>
</dbReference>
<comment type="catalytic activity">
    <reaction evidence="14 17">
        <text>L-glutamate 5-semialdehyde + phosphate + NADP(+) = L-glutamyl 5-phosphate + NADPH + H(+)</text>
        <dbReference type="Rhea" id="RHEA:19541"/>
        <dbReference type="ChEBI" id="CHEBI:15378"/>
        <dbReference type="ChEBI" id="CHEBI:43474"/>
        <dbReference type="ChEBI" id="CHEBI:57783"/>
        <dbReference type="ChEBI" id="CHEBI:58066"/>
        <dbReference type="ChEBI" id="CHEBI:58274"/>
        <dbReference type="ChEBI" id="CHEBI:58349"/>
        <dbReference type="EC" id="1.2.1.41"/>
    </reaction>
</comment>
<comment type="pathway">
    <text evidence="1 17">Amino-acid biosynthesis; L-proline biosynthesis; L-glutamate 5-semialdehyde from L-glutamate: step 2/2.</text>
</comment>
<dbReference type="NCBIfam" id="NF001221">
    <property type="entry name" value="PRK00197.1"/>
    <property type="match status" value="1"/>
</dbReference>
<keyword evidence="5 17" id="KW-0028">Amino-acid biosynthesis</keyword>
<dbReference type="CDD" id="cd07079">
    <property type="entry name" value="ALDH_F18-19_ProA-GPR"/>
    <property type="match status" value="1"/>
</dbReference>
<evidence type="ECO:0000256" key="4">
    <source>
        <dbReference type="ARBA" id="ARBA00009302"/>
    </source>
</evidence>
<dbReference type="PROSITE" id="PS00902">
    <property type="entry name" value="GLUTAMATE_5_KINASE"/>
    <property type="match status" value="1"/>
</dbReference>
<accession>A0AAQ3KDY5</accession>
<dbReference type="InterPro" id="IPR001048">
    <property type="entry name" value="Asp/Glu/Uridylate_kinase"/>
</dbReference>
<dbReference type="PANTHER" id="PTHR11063">
    <property type="entry name" value="GLUTAMATE SEMIALDEHYDE DEHYDROGENASE"/>
    <property type="match status" value="1"/>
</dbReference>